<reference evidence="2 3" key="1">
    <citation type="submission" date="2015-04" db="EMBL/GenBank/DDBJ databases">
        <title>The draft genome sequence of Erythrobacr gangjinensis K7-2.</title>
        <authorList>
            <person name="Zhuang L."/>
            <person name="Liu Y."/>
            <person name="Shao Z."/>
        </authorList>
    </citation>
    <scope>NUCLEOTIDE SEQUENCE [LARGE SCALE GENOMIC DNA]</scope>
    <source>
        <strain evidence="2 3">K7-2</strain>
    </source>
</reference>
<organism evidence="2 3">
    <name type="scientific">Aurantiacibacter gangjinensis</name>
    <dbReference type="NCBI Taxonomy" id="502682"/>
    <lineage>
        <taxon>Bacteria</taxon>
        <taxon>Pseudomonadati</taxon>
        <taxon>Pseudomonadota</taxon>
        <taxon>Alphaproteobacteria</taxon>
        <taxon>Sphingomonadales</taxon>
        <taxon>Erythrobacteraceae</taxon>
        <taxon>Aurantiacibacter</taxon>
    </lineage>
</organism>
<evidence type="ECO:0000256" key="1">
    <source>
        <dbReference type="SAM" id="Phobius"/>
    </source>
</evidence>
<gene>
    <name evidence="2" type="ORF">AAW01_04695</name>
</gene>
<accession>A0A0G9MR96</accession>
<evidence type="ECO:0000313" key="3">
    <source>
        <dbReference type="Proteomes" id="UP000053070"/>
    </source>
</evidence>
<dbReference type="AlphaFoldDB" id="A0A0G9MR96"/>
<comment type="caution">
    <text evidence="2">The sequence shown here is derived from an EMBL/GenBank/DDBJ whole genome shotgun (WGS) entry which is preliminary data.</text>
</comment>
<protein>
    <submittedName>
        <fullName evidence="2">Uncharacterized protein</fullName>
    </submittedName>
</protein>
<dbReference type="STRING" id="502682.BMF35_a2364"/>
<dbReference type="EMBL" id="LBHC01000001">
    <property type="protein sequence ID" value="KLE33256.1"/>
    <property type="molecule type" value="Genomic_DNA"/>
</dbReference>
<dbReference type="Proteomes" id="UP000053070">
    <property type="component" value="Unassembled WGS sequence"/>
</dbReference>
<keyword evidence="1" id="KW-0812">Transmembrane</keyword>
<sequence>MRHSQRDYAIMMNFIVIAAMGLMLLVLVKDSKVRRQRQAGQAGAVALVGLGVAGAIYSGFAAS</sequence>
<feature type="transmembrane region" description="Helical" evidence="1">
    <location>
        <begin position="40"/>
        <end position="60"/>
    </location>
</feature>
<keyword evidence="1" id="KW-0472">Membrane</keyword>
<keyword evidence="1" id="KW-1133">Transmembrane helix</keyword>
<feature type="transmembrane region" description="Helical" evidence="1">
    <location>
        <begin position="6"/>
        <end position="28"/>
    </location>
</feature>
<name>A0A0G9MR96_9SPHN</name>
<keyword evidence="3" id="KW-1185">Reference proteome</keyword>
<evidence type="ECO:0000313" key="2">
    <source>
        <dbReference type="EMBL" id="KLE33256.1"/>
    </source>
</evidence>
<proteinExistence type="predicted"/>